<evidence type="ECO:0000313" key="2">
    <source>
        <dbReference type="EMBL" id="AMD93455.1"/>
    </source>
</evidence>
<dbReference type="OrthoDB" id="5453901at2"/>
<dbReference type="AlphaFoldDB" id="A0A120KN94"/>
<evidence type="ECO:0000256" key="1">
    <source>
        <dbReference type="SAM" id="SignalP"/>
    </source>
</evidence>
<name>A0A120KN94_9BACT</name>
<reference evidence="3" key="1">
    <citation type="submission" date="2016-02" db="EMBL/GenBank/DDBJ databases">
        <authorList>
            <person name="Holder M.E."/>
            <person name="Ajami N.J."/>
            <person name="Petrosino J.F."/>
        </authorList>
    </citation>
    <scope>NUCLEOTIDE SEQUENCE [LARGE SCALE GENOMIC DNA]</scope>
    <source>
        <strain evidence="3">DSM 12838</strain>
    </source>
</reference>
<dbReference type="RefSeq" id="WP_066607007.1">
    <property type="nucleotide sequence ID" value="NZ_CP014230.1"/>
</dbReference>
<dbReference type="EMBL" id="CP014230">
    <property type="protein sequence ID" value="AMD93455.1"/>
    <property type="molecule type" value="Genomic_DNA"/>
</dbReference>
<feature type="chain" id="PRO_5007167259" evidence="1">
    <location>
        <begin position="19"/>
        <end position="164"/>
    </location>
</feature>
<proteinExistence type="predicted"/>
<keyword evidence="3" id="KW-1185">Reference proteome</keyword>
<dbReference type="KEGG" id="doa:AXF15_10330"/>
<sequence>MRRTLAFFLLLFAFNAYAEDNSTLTRPSPNQAKPAAETTKAGASALIADKLPLDILAKGTDQSGTLLSYKMKEELMASKLFALTASEKKKFVLHLQTRPEFPDRPGIASQYSIALVYQEDAGSLSYYLDQMQGQVHSESVVAEMQKILEWSYSTVKKYRYLLEE</sequence>
<gene>
    <name evidence="2" type="ORF">AXF15_10330</name>
</gene>
<dbReference type="Proteomes" id="UP000063964">
    <property type="component" value="Chromosome"/>
</dbReference>
<feature type="signal peptide" evidence="1">
    <location>
        <begin position="1"/>
        <end position="18"/>
    </location>
</feature>
<accession>A0A120KN94</accession>
<protein>
    <submittedName>
        <fullName evidence="2">Uncharacterized protein</fullName>
    </submittedName>
</protein>
<evidence type="ECO:0000313" key="3">
    <source>
        <dbReference type="Proteomes" id="UP000063964"/>
    </source>
</evidence>
<organism evidence="2 3">
    <name type="scientific">Desulfomicrobium orale DSM 12838</name>
    <dbReference type="NCBI Taxonomy" id="888061"/>
    <lineage>
        <taxon>Bacteria</taxon>
        <taxon>Pseudomonadati</taxon>
        <taxon>Thermodesulfobacteriota</taxon>
        <taxon>Desulfovibrionia</taxon>
        <taxon>Desulfovibrionales</taxon>
        <taxon>Desulfomicrobiaceae</taxon>
        <taxon>Desulfomicrobium</taxon>
    </lineage>
</organism>
<keyword evidence="1" id="KW-0732">Signal</keyword>